<dbReference type="AlphaFoldDB" id="A0A9Q0KMZ8"/>
<dbReference type="OrthoDB" id="1741387at2759"/>
<feature type="domain" description="PHD-type" evidence="12">
    <location>
        <begin position="19"/>
        <end position="80"/>
    </location>
</feature>
<evidence type="ECO:0000256" key="3">
    <source>
        <dbReference type="ARBA" id="ARBA00022723"/>
    </source>
</evidence>
<evidence type="ECO:0000256" key="4">
    <source>
        <dbReference type="ARBA" id="ARBA00022737"/>
    </source>
</evidence>
<keyword evidence="9" id="KW-0539">Nucleus</keyword>
<dbReference type="InterPro" id="IPR001841">
    <property type="entry name" value="Znf_RING"/>
</dbReference>
<evidence type="ECO:0000256" key="5">
    <source>
        <dbReference type="ARBA" id="ARBA00022771"/>
    </source>
</evidence>
<evidence type="ECO:0000256" key="11">
    <source>
        <dbReference type="SAM" id="Coils"/>
    </source>
</evidence>
<proteinExistence type="inferred from homology"/>
<name>A0A9Q0KMZ8_9MAGN</name>
<dbReference type="InterPro" id="IPR000967">
    <property type="entry name" value="Znf_NFX1"/>
</dbReference>
<dbReference type="PROSITE" id="PS50089">
    <property type="entry name" value="ZF_RING_2"/>
    <property type="match status" value="1"/>
</dbReference>
<evidence type="ECO:0000256" key="6">
    <source>
        <dbReference type="ARBA" id="ARBA00022833"/>
    </source>
</evidence>
<feature type="domain" description="RING-type" evidence="13">
    <location>
        <begin position="22"/>
        <end position="78"/>
    </location>
</feature>
<dbReference type="GO" id="GO:0000981">
    <property type="term" value="F:DNA-binding transcription factor activity, RNA polymerase II-specific"/>
    <property type="evidence" value="ECO:0007669"/>
    <property type="project" value="TreeGrafter"/>
</dbReference>
<accession>A0A9Q0KMZ8</accession>
<feature type="coiled-coil region" evidence="11">
    <location>
        <begin position="307"/>
        <end position="334"/>
    </location>
</feature>
<dbReference type="CDD" id="cd06008">
    <property type="entry name" value="NF-X1-zinc-finger"/>
    <property type="match status" value="3"/>
</dbReference>
<organism evidence="14 15">
    <name type="scientific">Protea cynaroides</name>
    <dbReference type="NCBI Taxonomy" id="273540"/>
    <lineage>
        <taxon>Eukaryota</taxon>
        <taxon>Viridiplantae</taxon>
        <taxon>Streptophyta</taxon>
        <taxon>Embryophyta</taxon>
        <taxon>Tracheophyta</taxon>
        <taxon>Spermatophyta</taxon>
        <taxon>Magnoliopsida</taxon>
        <taxon>Proteales</taxon>
        <taxon>Proteaceae</taxon>
        <taxon>Protea</taxon>
    </lineage>
</organism>
<keyword evidence="5 10" id="KW-0863">Zinc-finger</keyword>
<dbReference type="Pfam" id="PF01422">
    <property type="entry name" value="zf-NF-X1"/>
    <property type="match status" value="3"/>
</dbReference>
<evidence type="ECO:0000313" key="15">
    <source>
        <dbReference type="Proteomes" id="UP001141806"/>
    </source>
</evidence>
<evidence type="ECO:0000259" key="12">
    <source>
        <dbReference type="PROSITE" id="PS50016"/>
    </source>
</evidence>
<sequence>MSDVPQLMQEIQDKLAKDAVECMICIGIVRGSAPIWSCSNCYSIFHLKCIKNWARAPTSIDLSVEKNQGVNWCCPGCQSVQQLTAKEIRYVCFCGKQPDPRMDLYRTPHSCGEPCGKPLEREDSNDDDRCPHVCVLQCHPGPCPPCKAFTPRCPCGKKTFTMRCSDWKPMVSCEEPCNKLLECGRHSCDRICHYGQCDPCLILMKGSCFCDKKEEFLLCEEMVWKGDVKQNDSKHYSCNSDCGKKLACGKHFCSEICHFGPCGDCKLTPCVDDMYPIPTCSQIYDGPMSERRTPNNKELISGSNSAIDALVKSVAQLEHNAEKADAARTKAEKESRAVANKAEHVMNKVKRLRDIGSAYRASVHEGEKKLKVAELEKLEMVARADKAEKKLNVAEATLKATKLERAHIAAWADKAEKTLKATELEKLEMVARADKAEKKLNVAEATLKATKLERAHIAAWADKAEETLKATELEKLEMVARADKTEKKLNVAEATLKATKLERAHIAAWADKAEETLKATELEKVRIAARADKAEKKLKVAEDTLKATELEKVHIAARANKAEKKLKMAEEALKATELEKVHIAARANKAQKKLKVADEMLKAAEPESEPEPEKVDIVVWIDKAEKKLKVAEETLKAAEVEKADIRTWRIADYMESWTKILLCRPVLQ</sequence>
<keyword evidence="11" id="KW-0175">Coiled coil</keyword>
<dbReference type="GO" id="GO:0008270">
    <property type="term" value="F:zinc ion binding"/>
    <property type="evidence" value="ECO:0007669"/>
    <property type="project" value="UniProtKB-KW"/>
</dbReference>
<keyword evidence="7" id="KW-0805">Transcription regulation</keyword>
<keyword evidence="8" id="KW-0804">Transcription</keyword>
<comment type="subcellular location">
    <subcellularLocation>
        <location evidence="1">Nucleus</location>
    </subcellularLocation>
</comment>
<dbReference type="InterPro" id="IPR019787">
    <property type="entry name" value="Znf_PHD-finger"/>
</dbReference>
<keyword evidence="6" id="KW-0862">Zinc</keyword>
<reference evidence="14" key="1">
    <citation type="journal article" date="2023" name="Plant J.">
        <title>The genome of the king protea, Protea cynaroides.</title>
        <authorList>
            <person name="Chang J."/>
            <person name="Duong T.A."/>
            <person name="Schoeman C."/>
            <person name="Ma X."/>
            <person name="Roodt D."/>
            <person name="Barker N."/>
            <person name="Li Z."/>
            <person name="Van de Peer Y."/>
            <person name="Mizrachi E."/>
        </authorList>
    </citation>
    <scope>NUCLEOTIDE SEQUENCE</scope>
    <source>
        <tissue evidence="14">Young leaves</tissue>
    </source>
</reference>
<dbReference type="PROSITE" id="PS01359">
    <property type="entry name" value="ZF_PHD_1"/>
    <property type="match status" value="1"/>
</dbReference>
<dbReference type="PANTHER" id="PTHR12360:SF12">
    <property type="entry name" value="TRANSCRIPTIONAL REPRESSOR NF-X1"/>
    <property type="match status" value="1"/>
</dbReference>
<dbReference type="GO" id="GO:0005634">
    <property type="term" value="C:nucleus"/>
    <property type="evidence" value="ECO:0007669"/>
    <property type="project" value="UniProtKB-SubCell"/>
</dbReference>
<keyword evidence="15" id="KW-1185">Reference proteome</keyword>
<dbReference type="PROSITE" id="PS50016">
    <property type="entry name" value="ZF_PHD_2"/>
    <property type="match status" value="1"/>
</dbReference>
<dbReference type="GO" id="GO:0000977">
    <property type="term" value="F:RNA polymerase II transcription regulatory region sequence-specific DNA binding"/>
    <property type="evidence" value="ECO:0007669"/>
    <property type="project" value="TreeGrafter"/>
</dbReference>
<protein>
    <submittedName>
        <fullName evidence="14">Uncharacterized protein</fullName>
    </submittedName>
</protein>
<evidence type="ECO:0000313" key="14">
    <source>
        <dbReference type="EMBL" id="KAJ4973490.1"/>
    </source>
</evidence>
<keyword evidence="4" id="KW-0677">Repeat</keyword>
<dbReference type="PANTHER" id="PTHR12360">
    <property type="entry name" value="NUCLEAR TRANSCRIPTION FACTOR, X-BOX BINDING 1 NFX1"/>
    <property type="match status" value="1"/>
</dbReference>
<evidence type="ECO:0000259" key="13">
    <source>
        <dbReference type="PROSITE" id="PS50089"/>
    </source>
</evidence>
<evidence type="ECO:0000256" key="9">
    <source>
        <dbReference type="ARBA" id="ARBA00023242"/>
    </source>
</evidence>
<evidence type="ECO:0000256" key="2">
    <source>
        <dbReference type="ARBA" id="ARBA00007269"/>
    </source>
</evidence>
<evidence type="ECO:0000256" key="7">
    <source>
        <dbReference type="ARBA" id="ARBA00023015"/>
    </source>
</evidence>
<keyword evidence="3" id="KW-0479">Metal-binding</keyword>
<evidence type="ECO:0000256" key="1">
    <source>
        <dbReference type="ARBA" id="ARBA00004123"/>
    </source>
</evidence>
<dbReference type="Proteomes" id="UP001141806">
    <property type="component" value="Unassembled WGS sequence"/>
</dbReference>
<gene>
    <name evidence="14" type="ORF">NE237_006664</name>
</gene>
<dbReference type="EMBL" id="JAMYWD010000004">
    <property type="protein sequence ID" value="KAJ4973490.1"/>
    <property type="molecule type" value="Genomic_DNA"/>
</dbReference>
<comment type="similarity">
    <text evidence="2">Belongs to the NFX1 family.</text>
</comment>
<comment type="caution">
    <text evidence="14">The sequence shown here is derived from an EMBL/GenBank/DDBJ whole genome shotgun (WGS) entry which is preliminary data.</text>
</comment>
<dbReference type="InterPro" id="IPR034078">
    <property type="entry name" value="NFX1_fam"/>
</dbReference>
<evidence type="ECO:0000256" key="10">
    <source>
        <dbReference type="PROSITE-ProRule" id="PRU00175"/>
    </source>
</evidence>
<dbReference type="SMART" id="SM00438">
    <property type="entry name" value="ZnF_NFX"/>
    <property type="match status" value="3"/>
</dbReference>
<evidence type="ECO:0000256" key="8">
    <source>
        <dbReference type="ARBA" id="ARBA00023163"/>
    </source>
</evidence>
<dbReference type="InterPro" id="IPR019786">
    <property type="entry name" value="Zinc_finger_PHD-type_CS"/>
</dbReference>
<feature type="coiled-coil region" evidence="11">
    <location>
        <begin position="370"/>
        <end position="579"/>
    </location>
</feature>